<keyword evidence="1" id="KW-0812">Transmembrane</keyword>
<evidence type="ECO:0000313" key="2">
    <source>
        <dbReference type="EMBL" id="CAC5367724.1"/>
    </source>
</evidence>
<sequence>MSIHQSAHTYVQVQTMTYVEKDLISQYTNTLLVREIGCLDWSGETKPEDDVDQKFTCSVVVPRNDTFVLKPVDCFLKYWTTCIISGDTKQMGFPDTYQSAIRRCSSSNGTILSIYNNLDNLEDGREYWSNINRSKFLKWITSESPDEICYEVEGLLNVDCLYLKVQYRMLKYIPLPCNNKYTAICKPKQPGDSDAIRQCPTTPSMPIKSTKVVASSTLSMSTKSISTNLDYTKFVKGSSTKEFYFSITTTLSIAVLVIFVVFVLVCLQISLITILRRNWKQTQEGNQYELTSQFTTEPRSYAQPEIQHYEVVDDIPS</sequence>
<dbReference type="EMBL" id="CACVKT020001383">
    <property type="protein sequence ID" value="CAC5367724.1"/>
    <property type="molecule type" value="Genomic_DNA"/>
</dbReference>
<protein>
    <recommendedName>
        <fullName evidence="4">C-type lectin domain-containing protein</fullName>
    </recommendedName>
</protein>
<evidence type="ECO:0000313" key="3">
    <source>
        <dbReference type="Proteomes" id="UP000507470"/>
    </source>
</evidence>
<proteinExistence type="predicted"/>
<evidence type="ECO:0000256" key="1">
    <source>
        <dbReference type="SAM" id="Phobius"/>
    </source>
</evidence>
<organism evidence="2 3">
    <name type="scientific">Mytilus coruscus</name>
    <name type="common">Sea mussel</name>
    <dbReference type="NCBI Taxonomy" id="42192"/>
    <lineage>
        <taxon>Eukaryota</taxon>
        <taxon>Metazoa</taxon>
        <taxon>Spiralia</taxon>
        <taxon>Lophotrochozoa</taxon>
        <taxon>Mollusca</taxon>
        <taxon>Bivalvia</taxon>
        <taxon>Autobranchia</taxon>
        <taxon>Pteriomorphia</taxon>
        <taxon>Mytilida</taxon>
        <taxon>Mytiloidea</taxon>
        <taxon>Mytilidae</taxon>
        <taxon>Mytilinae</taxon>
        <taxon>Mytilus</taxon>
    </lineage>
</organism>
<dbReference type="Proteomes" id="UP000507470">
    <property type="component" value="Unassembled WGS sequence"/>
</dbReference>
<dbReference type="SUPFAM" id="SSF56436">
    <property type="entry name" value="C-type lectin-like"/>
    <property type="match status" value="1"/>
</dbReference>
<accession>A0A6J8AHH3</accession>
<keyword evidence="1" id="KW-1133">Transmembrane helix</keyword>
<gene>
    <name evidence="2" type="ORF">MCOR_7518</name>
</gene>
<reference evidence="2 3" key="1">
    <citation type="submission" date="2020-06" db="EMBL/GenBank/DDBJ databases">
        <authorList>
            <person name="Li R."/>
            <person name="Bekaert M."/>
        </authorList>
    </citation>
    <scope>NUCLEOTIDE SEQUENCE [LARGE SCALE GENOMIC DNA]</scope>
    <source>
        <strain evidence="3">wild</strain>
    </source>
</reference>
<dbReference type="OrthoDB" id="10545609at2759"/>
<dbReference type="AlphaFoldDB" id="A0A6J8AHH3"/>
<keyword evidence="1" id="KW-0472">Membrane</keyword>
<name>A0A6J8AHH3_MYTCO</name>
<feature type="transmembrane region" description="Helical" evidence="1">
    <location>
        <begin position="243"/>
        <end position="267"/>
    </location>
</feature>
<dbReference type="InterPro" id="IPR016187">
    <property type="entry name" value="CTDL_fold"/>
</dbReference>
<evidence type="ECO:0008006" key="4">
    <source>
        <dbReference type="Google" id="ProtNLM"/>
    </source>
</evidence>
<keyword evidence="3" id="KW-1185">Reference proteome</keyword>